<accession>A0A543CQD3</accession>
<protein>
    <submittedName>
        <fullName evidence="1">Uncharacterized protein</fullName>
    </submittedName>
</protein>
<comment type="caution">
    <text evidence="1">The sequence shown here is derived from an EMBL/GenBank/DDBJ whole genome shotgun (WGS) entry which is preliminary data.</text>
</comment>
<organism evidence="1 2">
    <name type="scientific">Actinoallomurus bryophytorum</name>
    <dbReference type="NCBI Taxonomy" id="1490222"/>
    <lineage>
        <taxon>Bacteria</taxon>
        <taxon>Bacillati</taxon>
        <taxon>Actinomycetota</taxon>
        <taxon>Actinomycetes</taxon>
        <taxon>Streptosporangiales</taxon>
        <taxon>Thermomonosporaceae</taxon>
        <taxon>Actinoallomurus</taxon>
    </lineage>
</organism>
<dbReference type="Proteomes" id="UP000316096">
    <property type="component" value="Unassembled WGS sequence"/>
</dbReference>
<dbReference type="EMBL" id="VFOZ01000001">
    <property type="protein sequence ID" value="TQL99311.1"/>
    <property type="molecule type" value="Genomic_DNA"/>
</dbReference>
<keyword evidence="2" id="KW-1185">Reference proteome</keyword>
<sequence length="40" mass="4065">MKCGCQMAVAVVGGYVLGRNRKIRSAVLLALSAAAGANFP</sequence>
<evidence type="ECO:0000313" key="2">
    <source>
        <dbReference type="Proteomes" id="UP000316096"/>
    </source>
</evidence>
<proteinExistence type="predicted"/>
<reference evidence="1 2" key="1">
    <citation type="submission" date="2019-06" db="EMBL/GenBank/DDBJ databases">
        <title>Sequencing the genomes of 1000 actinobacteria strains.</title>
        <authorList>
            <person name="Klenk H.-P."/>
        </authorList>
    </citation>
    <scope>NUCLEOTIDE SEQUENCE [LARGE SCALE GENOMIC DNA]</scope>
    <source>
        <strain evidence="1 2">DSM 102200</strain>
    </source>
</reference>
<name>A0A543CQD3_9ACTN</name>
<evidence type="ECO:0000313" key="1">
    <source>
        <dbReference type="EMBL" id="TQL99311.1"/>
    </source>
</evidence>
<dbReference type="AlphaFoldDB" id="A0A543CQD3"/>
<gene>
    <name evidence="1" type="ORF">FB559_4979</name>
</gene>